<gene>
    <name evidence="2" type="ORF">DY000_02017238</name>
</gene>
<feature type="coiled-coil region" evidence="1">
    <location>
        <begin position="63"/>
        <end position="142"/>
    </location>
</feature>
<evidence type="ECO:0000313" key="3">
    <source>
        <dbReference type="Proteomes" id="UP000266723"/>
    </source>
</evidence>
<name>A0ABQ7D8K2_BRACR</name>
<proteinExistence type="predicted"/>
<dbReference type="Proteomes" id="UP000266723">
    <property type="component" value="Unassembled WGS sequence"/>
</dbReference>
<keyword evidence="3" id="KW-1185">Reference proteome</keyword>
<dbReference type="EMBL" id="QGKV02000759">
    <property type="protein sequence ID" value="KAF3568126.1"/>
    <property type="molecule type" value="Genomic_DNA"/>
</dbReference>
<protein>
    <submittedName>
        <fullName evidence="2">Uncharacterized protein</fullName>
    </submittedName>
</protein>
<keyword evidence="1" id="KW-0175">Coiled coil</keyword>
<evidence type="ECO:0000256" key="1">
    <source>
        <dbReference type="SAM" id="Coils"/>
    </source>
</evidence>
<evidence type="ECO:0000313" key="2">
    <source>
        <dbReference type="EMBL" id="KAF3568126.1"/>
    </source>
</evidence>
<organism evidence="2 3">
    <name type="scientific">Brassica cretica</name>
    <name type="common">Mustard</name>
    <dbReference type="NCBI Taxonomy" id="69181"/>
    <lineage>
        <taxon>Eukaryota</taxon>
        <taxon>Viridiplantae</taxon>
        <taxon>Streptophyta</taxon>
        <taxon>Embryophyta</taxon>
        <taxon>Tracheophyta</taxon>
        <taxon>Spermatophyta</taxon>
        <taxon>Magnoliopsida</taxon>
        <taxon>eudicotyledons</taxon>
        <taxon>Gunneridae</taxon>
        <taxon>Pentapetalae</taxon>
        <taxon>rosids</taxon>
        <taxon>malvids</taxon>
        <taxon>Brassicales</taxon>
        <taxon>Brassicaceae</taxon>
        <taxon>Brassiceae</taxon>
        <taxon>Brassica</taxon>
    </lineage>
</organism>
<reference evidence="2 3" key="1">
    <citation type="journal article" date="2020" name="BMC Genomics">
        <title>Intraspecific diversification of the crop wild relative Brassica cretica Lam. using demographic model selection.</title>
        <authorList>
            <person name="Kioukis A."/>
            <person name="Michalopoulou V.A."/>
            <person name="Briers L."/>
            <person name="Pirintsos S."/>
            <person name="Studholme D.J."/>
            <person name="Pavlidis P."/>
            <person name="Sarris P.F."/>
        </authorList>
    </citation>
    <scope>NUCLEOTIDE SEQUENCE [LARGE SCALE GENOMIC DNA]</scope>
    <source>
        <strain evidence="3">cv. PFS-1207/04</strain>
    </source>
</reference>
<comment type="caution">
    <text evidence="2">The sequence shown here is derived from an EMBL/GenBank/DDBJ whole genome shotgun (WGS) entry which is preliminary data.</text>
</comment>
<accession>A0ABQ7D8K2</accession>
<sequence>MDIDSHHRHAEDLEIELKKEKIATEELNDALTRAMLEIADVKKATAKAAVKSRHGKHFAKAFSAELTAIRAEKEKEREFLKKENKRLKIQLRDTAEVVQAAGELLIRLREADKYVQSSEERFRSIEEENGKLKMQVEKLKKRRTGLVKEDEEHRTYVVSYDDYADDQAWRAEFGAMYQDHQY</sequence>